<keyword evidence="5" id="KW-1185">Reference proteome</keyword>
<proteinExistence type="inferred from homology"/>
<dbReference type="PANTHER" id="PTHR47061:SF1">
    <property type="entry name" value="LYR MOTIF-CONTAINING PROTEIN 9"/>
    <property type="match status" value="1"/>
</dbReference>
<protein>
    <recommendedName>
        <fullName evidence="2">LYR motif-containing protein 9</fullName>
    </recommendedName>
</protein>
<evidence type="ECO:0000259" key="3">
    <source>
        <dbReference type="Pfam" id="PF05347"/>
    </source>
</evidence>
<dbReference type="InterPro" id="IPR008011">
    <property type="entry name" value="Complex1_LYR_dom"/>
</dbReference>
<evidence type="ECO:0000256" key="1">
    <source>
        <dbReference type="ARBA" id="ARBA00025757"/>
    </source>
</evidence>
<dbReference type="CDD" id="cd20269">
    <property type="entry name" value="Complex1_LYR_LYRM9"/>
    <property type="match status" value="1"/>
</dbReference>
<evidence type="ECO:0000313" key="5">
    <source>
        <dbReference type="Proteomes" id="UP001438707"/>
    </source>
</evidence>
<dbReference type="InterPro" id="IPR052151">
    <property type="entry name" value="Complex_I_LYR"/>
</dbReference>
<evidence type="ECO:0000313" key="4">
    <source>
        <dbReference type="EMBL" id="KAK9831791.1"/>
    </source>
</evidence>
<evidence type="ECO:0000256" key="2">
    <source>
        <dbReference type="ARBA" id="ARBA00026234"/>
    </source>
</evidence>
<organism evidence="4 5">
    <name type="scientific">Apatococcus lobatus</name>
    <dbReference type="NCBI Taxonomy" id="904363"/>
    <lineage>
        <taxon>Eukaryota</taxon>
        <taxon>Viridiplantae</taxon>
        <taxon>Chlorophyta</taxon>
        <taxon>core chlorophytes</taxon>
        <taxon>Trebouxiophyceae</taxon>
        <taxon>Chlorellales</taxon>
        <taxon>Chlorellaceae</taxon>
        <taxon>Apatococcus</taxon>
    </lineage>
</organism>
<dbReference type="AlphaFoldDB" id="A0AAW1RET7"/>
<name>A0AAW1RET7_9CHLO</name>
<dbReference type="Pfam" id="PF05347">
    <property type="entry name" value="Complex1_LYR"/>
    <property type="match status" value="1"/>
</dbReference>
<reference evidence="4 5" key="1">
    <citation type="journal article" date="2024" name="Nat. Commun.">
        <title>Phylogenomics reveals the evolutionary origins of lichenization in chlorophyte algae.</title>
        <authorList>
            <person name="Puginier C."/>
            <person name="Libourel C."/>
            <person name="Otte J."/>
            <person name="Skaloud P."/>
            <person name="Haon M."/>
            <person name="Grisel S."/>
            <person name="Petersen M."/>
            <person name="Berrin J.G."/>
            <person name="Delaux P.M."/>
            <person name="Dal Grande F."/>
            <person name="Keller J."/>
        </authorList>
    </citation>
    <scope>NUCLEOTIDE SEQUENCE [LARGE SCALE GENOMIC DNA]</scope>
    <source>
        <strain evidence="4 5">SAG 2145</strain>
    </source>
</reference>
<accession>A0AAW1RET7</accession>
<feature type="domain" description="Complex 1 LYR protein" evidence="3">
    <location>
        <begin position="5"/>
        <end position="59"/>
    </location>
</feature>
<comment type="similarity">
    <text evidence="1">Belongs to the complex I LYR family. LYRM9 subfamily.</text>
</comment>
<dbReference type="InterPro" id="IPR045291">
    <property type="entry name" value="Complex1_LYR_LYRM9"/>
</dbReference>
<comment type="caution">
    <text evidence="4">The sequence shown here is derived from an EMBL/GenBank/DDBJ whole genome shotgun (WGS) entry which is preliminary data.</text>
</comment>
<dbReference type="EMBL" id="JALJOS010000013">
    <property type="protein sequence ID" value="KAK9831791.1"/>
    <property type="molecule type" value="Genomic_DNA"/>
</dbReference>
<gene>
    <name evidence="4" type="ORF">WJX74_009399</name>
</gene>
<dbReference type="Proteomes" id="UP001438707">
    <property type="component" value="Unassembled WGS sequence"/>
</dbReference>
<dbReference type="PANTHER" id="PTHR47061">
    <property type="entry name" value="LYR MOTIF-CONTAINING PROTEIN 9"/>
    <property type="match status" value="1"/>
</dbReference>
<sequence>MNPAAVQLYRDLFRKTRQLPRASWTYYRQHIRENFRSFDDEVDPSRLHEIIATARRDADWVLKARANK</sequence>